<sequence length="48" mass="5484">MKLDVGMFINFCKAKMIDGQRRQTLLRTQTRLIGDLSPRISAPPPLRV</sequence>
<name>A0A0J1BMV1_RHOIS</name>
<organism evidence="1 2">
    <name type="scientific">Rhodopirellula islandica</name>
    <dbReference type="NCBI Taxonomy" id="595434"/>
    <lineage>
        <taxon>Bacteria</taxon>
        <taxon>Pseudomonadati</taxon>
        <taxon>Planctomycetota</taxon>
        <taxon>Planctomycetia</taxon>
        <taxon>Pirellulales</taxon>
        <taxon>Pirellulaceae</taxon>
        <taxon>Rhodopirellula</taxon>
    </lineage>
</organism>
<proteinExistence type="predicted"/>
<reference evidence="1" key="1">
    <citation type="submission" date="2015-05" db="EMBL/GenBank/DDBJ databases">
        <title>Permanent draft genome of Rhodopirellula islandicus K833.</title>
        <authorList>
            <person name="Kizina J."/>
            <person name="Richter M."/>
            <person name="Glockner F.O."/>
            <person name="Harder J."/>
        </authorList>
    </citation>
    <scope>NUCLEOTIDE SEQUENCE [LARGE SCALE GENOMIC DNA]</scope>
    <source>
        <strain evidence="1">K833</strain>
    </source>
</reference>
<dbReference type="EMBL" id="LECT01000002">
    <property type="protein sequence ID" value="KLU07773.1"/>
    <property type="molecule type" value="Genomic_DNA"/>
</dbReference>
<accession>A0A0J1BMV1</accession>
<dbReference type="Proteomes" id="UP000036367">
    <property type="component" value="Unassembled WGS sequence"/>
</dbReference>
<gene>
    <name evidence="1" type="ORF">RISK_000146</name>
</gene>
<evidence type="ECO:0000313" key="2">
    <source>
        <dbReference type="Proteomes" id="UP000036367"/>
    </source>
</evidence>
<dbReference type="AlphaFoldDB" id="A0A0J1BMV1"/>
<protein>
    <submittedName>
        <fullName evidence="1">Uncharacterized protein</fullName>
    </submittedName>
</protein>
<evidence type="ECO:0000313" key="1">
    <source>
        <dbReference type="EMBL" id="KLU07773.1"/>
    </source>
</evidence>
<keyword evidence="2" id="KW-1185">Reference proteome</keyword>
<dbReference type="PATRIC" id="fig|595434.4.peg.138"/>
<comment type="caution">
    <text evidence="1">The sequence shown here is derived from an EMBL/GenBank/DDBJ whole genome shotgun (WGS) entry which is preliminary data.</text>
</comment>